<dbReference type="AlphaFoldDB" id="A0A9P3PSC9"/>
<sequence>MASAVLFIKKKNGSLRLVQDYRALNAVTVKNRYPLPLISELINNLCGARYFTKLDVRWGYNNVCIKEGDEWKAAFRTNRGLFELLVMFFGLTNSPATCQTMMNDIFRDLITQ</sequence>
<dbReference type="CDD" id="cd01647">
    <property type="entry name" value="RT_LTR"/>
    <property type="match status" value="1"/>
</dbReference>
<dbReference type="Gene3D" id="3.10.10.10">
    <property type="entry name" value="HIV Type 1 Reverse Transcriptase, subunit A, domain 1"/>
    <property type="match status" value="1"/>
</dbReference>
<dbReference type="PANTHER" id="PTHR24559">
    <property type="entry name" value="TRANSPOSON TY3-I GAG-POL POLYPROTEIN"/>
    <property type="match status" value="1"/>
</dbReference>
<evidence type="ECO:0000313" key="2">
    <source>
        <dbReference type="EMBL" id="GLB40634.1"/>
    </source>
</evidence>
<dbReference type="EMBL" id="BRPK01000008">
    <property type="protein sequence ID" value="GLB40634.1"/>
    <property type="molecule type" value="Genomic_DNA"/>
</dbReference>
<feature type="domain" description="Reverse transcriptase" evidence="1">
    <location>
        <begin position="1"/>
        <end position="112"/>
    </location>
</feature>
<keyword evidence="3" id="KW-1185">Reference proteome</keyword>
<protein>
    <submittedName>
        <fullName evidence="2">Retrotransposable element tf2 155 kDa protein type 1-like</fullName>
    </submittedName>
</protein>
<dbReference type="SUPFAM" id="SSF56672">
    <property type="entry name" value="DNA/RNA polymerases"/>
    <property type="match status" value="1"/>
</dbReference>
<dbReference type="PANTHER" id="PTHR24559:SF444">
    <property type="entry name" value="REVERSE TRANSCRIPTASE DOMAIN-CONTAINING PROTEIN"/>
    <property type="match status" value="1"/>
</dbReference>
<name>A0A9P3PSC9_LYOSH</name>
<gene>
    <name evidence="2" type="ORF">LshimejAT787_0805050</name>
</gene>
<reference evidence="2" key="1">
    <citation type="submission" date="2022-07" db="EMBL/GenBank/DDBJ databases">
        <title>The genome of Lyophyllum shimeji provides insight into the initial evolution of ectomycorrhizal fungal genome.</title>
        <authorList>
            <person name="Kobayashi Y."/>
            <person name="Shibata T."/>
            <person name="Hirakawa H."/>
            <person name="Shigenobu S."/>
            <person name="Nishiyama T."/>
            <person name="Yamada A."/>
            <person name="Hasebe M."/>
            <person name="Kawaguchi M."/>
        </authorList>
    </citation>
    <scope>NUCLEOTIDE SEQUENCE</scope>
    <source>
        <strain evidence="2">AT787</strain>
    </source>
</reference>
<organism evidence="2 3">
    <name type="scientific">Lyophyllum shimeji</name>
    <name type="common">Hon-shimeji</name>
    <name type="synonym">Tricholoma shimeji</name>
    <dbReference type="NCBI Taxonomy" id="47721"/>
    <lineage>
        <taxon>Eukaryota</taxon>
        <taxon>Fungi</taxon>
        <taxon>Dikarya</taxon>
        <taxon>Basidiomycota</taxon>
        <taxon>Agaricomycotina</taxon>
        <taxon>Agaricomycetes</taxon>
        <taxon>Agaricomycetidae</taxon>
        <taxon>Agaricales</taxon>
        <taxon>Tricholomatineae</taxon>
        <taxon>Lyophyllaceae</taxon>
        <taxon>Lyophyllum</taxon>
    </lineage>
</organism>
<evidence type="ECO:0000259" key="1">
    <source>
        <dbReference type="PROSITE" id="PS50878"/>
    </source>
</evidence>
<dbReference type="InterPro" id="IPR043128">
    <property type="entry name" value="Rev_trsase/Diguanyl_cyclase"/>
</dbReference>
<dbReference type="InterPro" id="IPR000477">
    <property type="entry name" value="RT_dom"/>
</dbReference>
<evidence type="ECO:0000313" key="3">
    <source>
        <dbReference type="Proteomes" id="UP001063166"/>
    </source>
</evidence>
<proteinExistence type="predicted"/>
<dbReference type="Pfam" id="PF00078">
    <property type="entry name" value="RVT_1"/>
    <property type="match status" value="1"/>
</dbReference>
<accession>A0A9P3PSC9</accession>
<dbReference type="Proteomes" id="UP001063166">
    <property type="component" value="Unassembled WGS sequence"/>
</dbReference>
<dbReference type="InterPro" id="IPR053134">
    <property type="entry name" value="RNA-dir_DNA_polymerase"/>
</dbReference>
<dbReference type="PROSITE" id="PS50878">
    <property type="entry name" value="RT_POL"/>
    <property type="match status" value="1"/>
</dbReference>
<dbReference type="InterPro" id="IPR043502">
    <property type="entry name" value="DNA/RNA_pol_sf"/>
</dbReference>
<dbReference type="Gene3D" id="3.30.70.270">
    <property type="match status" value="1"/>
</dbReference>
<dbReference type="OrthoDB" id="3250101at2759"/>
<comment type="caution">
    <text evidence="2">The sequence shown here is derived from an EMBL/GenBank/DDBJ whole genome shotgun (WGS) entry which is preliminary data.</text>
</comment>